<name>Q5B2R9_EMENI</name>
<dbReference type="InParanoid" id="Q5B2R9"/>
<organism evidence="1 2">
    <name type="scientific">Emericella nidulans (strain FGSC A4 / ATCC 38163 / CBS 112.46 / NRRL 194 / M139)</name>
    <name type="common">Aspergillus nidulans</name>
    <dbReference type="NCBI Taxonomy" id="227321"/>
    <lineage>
        <taxon>Eukaryota</taxon>
        <taxon>Fungi</taxon>
        <taxon>Dikarya</taxon>
        <taxon>Ascomycota</taxon>
        <taxon>Pezizomycotina</taxon>
        <taxon>Eurotiomycetes</taxon>
        <taxon>Eurotiomycetidae</taxon>
        <taxon>Eurotiales</taxon>
        <taxon>Aspergillaceae</taxon>
        <taxon>Aspergillus</taxon>
        <taxon>Aspergillus subgen. Nidulantes</taxon>
    </lineage>
</organism>
<dbReference type="OMA" id="CRENIDY"/>
<sequence>MIASYLPNSSIKTLRMTCKPLCNTVSLRLDRAFLSANPLNIAVFRAIADSERFRHGIEEIIWDDARFIKAPLGEFHIADEREDLWIDEETGCPEWFVNSCKENRKDLEMGNYPDQGRIEQIALIEEQAAAEPPLKIFWQYYQNLLQQQEDTIIFDMDAEALEYGLRRFPALKRVTITPAVHGWLFTPLYETPMIRAFPKGFNYPIPRGWPDNPEGTFTPEATPWEDEATRKDFRGFGIVTRALASYADHHVSELIITANTLQTGLNCCVFETHNAQYTDFAAILRKPGFARLDLSLLVCGQERTGWPAYRDGLLRRALSGAHGLEHISLSTNIEEDPASDSTIPWSAGGRDQLVPLRTIFPVDEWKSLRHFSLSGFHVDKDDIISFLFALPPTLRSVYLGFLYFVDHGGSYRELLIDMRDQLDWRKRDPADRPVVSLAKPTSYNRIGHAVWLDNEKRRKIRNYASPAHTYTSACNPEDLHVLIPRVDGQATMGTKKVTACGNSHWLTGDWRYPAFPSRPDYDWEGIENGARDSISCYWGNTSDSCSNWAVGGLTSHDTRWARDTNGSPTRIRTNYQTEHVFEGQLIGDFFDWWLEQGKIKNQRPIPASASSKFPCSSSEDYFLRPRAYYPWTLDGKQTAFINVLLSELDVYGQRANRPRQIQAHGQRRSIAACLKRWEVWDKFCSTYEAIYGHFGSWDNWHRQAGYPAGPLPSMQDEWKEYIRVVLDSFVLRARDTFDFMLRERKTTHLLATDPPFDGHWLSNRFVIRMFLRLSLGCNNMDASRV</sequence>
<gene>
    <name evidence="1" type="ORF">ANIA_05161</name>
</gene>
<dbReference type="RefSeq" id="XP_662765.1">
    <property type="nucleotide sequence ID" value="XM_657673.2"/>
</dbReference>
<protein>
    <submittedName>
        <fullName evidence="1">Uncharacterized protein</fullName>
    </submittedName>
</protein>
<dbReference type="GO" id="GO:0006032">
    <property type="term" value="P:chitin catabolic process"/>
    <property type="evidence" value="ECO:0000318"/>
    <property type="project" value="GO_Central"/>
</dbReference>
<dbReference type="STRING" id="227321.Q5B2R9"/>
<accession>C8VF32</accession>
<dbReference type="GO" id="GO:0005576">
    <property type="term" value="C:extracellular region"/>
    <property type="evidence" value="ECO:0000318"/>
    <property type="project" value="GO_Central"/>
</dbReference>
<dbReference type="HOGENOM" id="CLU_357152_0_0_1"/>
<dbReference type="Proteomes" id="UP000000560">
    <property type="component" value="Chromosome V"/>
</dbReference>
<evidence type="ECO:0000313" key="1">
    <source>
        <dbReference type="EMBL" id="CBF80990.1"/>
    </source>
</evidence>
<dbReference type="OrthoDB" id="5422579at2759"/>
<evidence type="ECO:0000313" key="2">
    <source>
        <dbReference type="Proteomes" id="UP000000560"/>
    </source>
</evidence>
<proteinExistence type="predicted"/>
<accession>Q5B2R9</accession>
<dbReference type="AlphaFoldDB" id="Q5B2R9"/>
<dbReference type="GO" id="GO:0004568">
    <property type="term" value="F:chitinase activity"/>
    <property type="evidence" value="ECO:0000318"/>
    <property type="project" value="GO_Central"/>
</dbReference>
<reference evidence="2" key="2">
    <citation type="journal article" date="2009" name="Fungal Genet. Biol.">
        <title>The 2008 update of the Aspergillus nidulans genome annotation: a community effort.</title>
        <authorList>
            <person name="Wortman J.R."/>
            <person name="Gilsenan J.M."/>
            <person name="Joardar V."/>
            <person name="Deegan J."/>
            <person name="Clutterbuck J."/>
            <person name="Andersen M.R."/>
            <person name="Archer D."/>
            <person name="Bencina M."/>
            <person name="Braus G."/>
            <person name="Coutinho P."/>
            <person name="von Dohren H."/>
            <person name="Doonan J."/>
            <person name="Driessen A.J."/>
            <person name="Durek P."/>
            <person name="Espeso E."/>
            <person name="Fekete E."/>
            <person name="Flipphi M."/>
            <person name="Estrada C.G."/>
            <person name="Geysens S."/>
            <person name="Goldman G."/>
            <person name="de Groot P.W."/>
            <person name="Hansen K."/>
            <person name="Harris S.D."/>
            <person name="Heinekamp T."/>
            <person name="Helmstaedt K."/>
            <person name="Henrissat B."/>
            <person name="Hofmann G."/>
            <person name="Homan T."/>
            <person name="Horio T."/>
            <person name="Horiuchi H."/>
            <person name="James S."/>
            <person name="Jones M."/>
            <person name="Karaffa L."/>
            <person name="Karanyi Z."/>
            <person name="Kato M."/>
            <person name="Keller N."/>
            <person name="Kelly D.E."/>
            <person name="Kiel J.A."/>
            <person name="Kim J.M."/>
            <person name="van der Klei I.J."/>
            <person name="Klis F.M."/>
            <person name="Kovalchuk A."/>
            <person name="Krasevec N."/>
            <person name="Kubicek C.P."/>
            <person name="Liu B."/>
            <person name="Maccabe A."/>
            <person name="Meyer V."/>
            <person name="Mirabito P."/>
            <person name="Miskei M."/>
            <person name="Mos M."/>
            <person name="Mullins J."/>
            <person name="Nelson D.R."/>
            <person name="Nielsen J."/>
            <person name="Oakley B.R."/>
            <person name="Osmani S.A."/>
            <person name="Pakula T."/>
            <person name="Paszewski A."/>
            <person name="Paulsen I."/>
            <person name="Pilsyk S."/>
            <person name="Pocsi I."/>
            <person name="Punt P.J."/>
            <person name="Ram A.F."/>
            <person name="Ren Q."/>
            <person name="Robellet X."/>
            <person name="Robson G."/>
            <person name="Seiboth B."/>
            <person name="van Solingen P."/>
            <person name="Specht T."/>
            <person name="Sun J."/>
            <person name="Taheri-Talesh N."/>
            <person name="Takeshita N."/>
            <person name="Ussery D."/>
            <person name="vanKuyk P.A."/>
            <person name="Visser H."/>
            <person name="van de Vondervoort P.J."/>
            <person name="de Vries R.P."/>
            <person name="Walton J."/>
            <person name="Xiang X."/>
            <person name="Xiong Y."/>
            <person name="Zeng A.P."/>
            <person name="Brandt B.W."/>
            <person name="Cornell M.J."/>
            <person name="van den Hondel C.A."/>
            <person name="Visser J."/>
            <person name="Oliver S.G."/>
            <person name="Turner G."/>
        </authorList>
    </citation>
    <scope>GENOME REANNOTATION</scope>
    <source>
        <strain evidence="2">FGSC A4 / ATCC 38163 / CBS 112.46 / NRRL 194 / M139</strain>
    </source>
</reference>
<keyword evidence="2" id="KW-1185">Reference proteome</keyword>
<dbReference type="VEuPathDB" id="FungiDB:AN5161"/>
<dbReference type="EMBL" id="BN001305">
    <property type="protein sequence ID" value="CBF80990.1"/>
    <property type="molecule type" value="Genomic_DNA"/>
</dbReference>
<dbReference type="KEGG" id="ani:ANIA_05161"/>
<dbReference type="GeneID" id="2871455"/>
<reference evidence="2" key="1">
    <citation type="journal article" date="2005" name="Nature">
        <title>Sequencing of Aspergillus nidulans and comparative analysis with A. fumigatus and A. oryzae.</title>
        <authorList>
            <person name="Galagan J.E."/>
            <person name="Calvo S.E."/>
            <person name="Cuomo C."/>
            <person name="Ma L.J."/>
            <person name="Wortman J.R."/>
            <person name="Batzoglou S."/>
            <person name="Lee S.I."/>
            <person name="Basturkmen M."/>
            <person name="Spevak C.C."/>
            <person name="Clutterbuck J."/>
            <person name="Kapitonov V."/>
            <person name="Jurka J."/>
            <person name="Scazzocchio C."/>
            <person name="Farman M."/>
            <person name="Butler J."/>
            <person name="Purcell S."/>
            <person name="Harris S."/>
            <person name="Braus G.H."/>
            <person name="Draht O."/>
            <person name="Busch S."/>
            <person name="D'Enfert C."/>
            <person name="Bouchier C."/>
            <person name="Goldman G.H."/>
            <person name="Bell-Pedersen D."/>
            <person name="Griffiths-Jones S."/>
            <person name="Doonan J.H."/>
            <person name="Yu J."/>
            <person name="Vienken K."/>
            <person name="Pain A."/>
            <person name="Freitag M."/>
            <person name="Selker E.U."/>
            <person name="Archer D.B."/>
            <person name="Penalva M.A."/>
            <person name="Oakley B.R."/>
            <person name="Momany M."/>
            <person name="Tanaka T."/>
            <person name="Kumagai T."/>
            <person name="Asai K."/>
            <person name="Machida M."/>
            <person name="Nierman W.C."/>
            <person name="Denning D.W."/>
            <person name="Caddick M."/>
            <person name="Hynes M."/>
            <person name="Paoletti M."/>
            <person name="Fischer R."/>
            <person name="Miller B."/>
            <person name="Dyer P."/>
            <person name="Sachs M.S."/>
            <person name="Osmani S.A."/>
            <person name="Birren B.W."/>
        </authorList>
    </citation>
    <scope>NUCLEOTIDE SEQUENCE [LARGE SCALE GENOMIC DNA]</scope>
    <source>
        <strain evidence="2">FGSC A4 / ATCC 38163 / CBS 112.46 / NRRL 194 / M139</strain>
    </source>
</reference>
<dbReference type="eggNOG" id="ENOG502SJQV">
    <property type="taxonomic scope" value="Eukaryota"/>
</dbReference>